<evidence type="ECO:0000256" key="10">
    <source>
        <dbReference type="SAM" id="SignalP"/>
    </source>
</evidence>
<evidence type="ECO:0000256" key="3">
    <source>
        <dbReference type="ARBA" id="ARBA00012633"/>
    </source>
</evidence>
<dbReference type="CDD" id="cd01517">
    <property type="entry name" value="PAP_phosphatase"/>
    <property type="match status" value="1"/>
</dbReference>
<evidence type="ECO:0000313" key="11">
    <source>
        <dbReference type="EMBL" id="KAJ1988598.1"/>
    </source>
</evidence>
<evidence type="ECO:0000256" key="1">
    <source>
        <dbReference type="ARBA" id="ARBA00001946"/>
    </source>
</evidence>
<dbReference type="PANTHER" id="PTHR43200">
    <property type="entry name" value="PHOSPHATASE"/>
    <property type="match status" value="1"/>
</dbReference>
<dbReference type="PRINTS" id="PR00377">
    <property type="entry name" value="IMPHPHTASES"/>
</dbReference>
<dbReference type="InterPro" id="IPR020583">
    <property type="entry name" value="Inositol_monoP_metal-BS"/>
</dbReference>
<feature type="chain" id="PRO_5045794044" description="3'(2'),5'-bisphosphate nucleotidase" evidence="10">
    <location>
        <begin position="27"/>
        <end position="392"/>
    </location>
</feature>
<dbReference type="InterPro" id="IPR006239">
    <property type="entry name" value="DPNP"/>
</dbReference>
<comment type="similarity">
    <text evidence="2">Belongs to the inositol monophosphatase superfamily.</text>
</comment>
<evidence type="ECO:0000256" key="8">
    <source>
        <dbReference type="ARBA" id="ARBA00044479"/>
    </source>
</evidence>
<dbReference type="GO" id="GO:0008441">
    <property type="term" value="F:3'(2'),5'-bisphosphate nucleotidase activity"/>
    <property type="evidence" value="ECO:0007669"/>
    <property type="project" value="UniProtKB-EC"/>
</dbReference>
<comment type="catalytic activity">
    <reaction evidence="9">
        <text>3'-phosphoadenylyl sulfate + H2O = adenosine 5'-phosphosulfate + phosphate</text>
        <dbReference type="Rhea" id="RHEA:77639"/>
        <dbReference type="ChEBI" id="CHEBI:15377"/>
        <dbReference type="ChEBI" id="CHEBI:43474"/>
        <dbReference type="ChEBI" id="CHEBI:58243"/>
        <dbReference type="ChEBI" id="CHEBI:58339"/>
        <dbReference type="EC" id="3.1.3.7"/>
    </reaction>
    <physiologicalReaction direction="left-to-right" evidence="9">
        <dbReference type="Rhea" id="RHEA:77640"/>
    </physiologicalReaction>
</comment>
<dbReference type="Pfam" id="PF00459">
    <property type="entry name" value="Inositol_P"/>
    <property type="match status" value="1"/>
</dbReference>
<protein>
    <recommendedName>
        <fullName evidence="3">3'(2'),5'-bisphosphate nucleotidase</fullName>
        <ecNumber evidence="3">3.1.3.7</ecNumber>
    </recommendedName>
</protein>
<keyword evidence="5 11" id="KW-0378">Hydrolase</keyword>
<keyword evidence="4" id="KW-0479">Metal-binding</keyword>
<dbReference type="EMBL" id="JANBQD010000090">
    <property type="protein sequence ID" value="KAJ1988598.1"/>
    <property type="molecule type" value="Genomic_DNA"/>
</dbReference>
<evidence type="ECO:0000256" key="5">
    <source>
        <dbReference type="ARBA" id="ARBA00022801"/>
    </source>
</evidence>
<keyword evidence="12" id="KW-1185">Reference proteome</keyword>
<evidence type="ECO:0000256" key="4">
    <source>
        <dbReference type="ARBA" id="ARBA00022723"/>
    </source>
</evidence>
<organism evidence="11 12">
    <name type="scientific">Coemansia umbellata</name>
    <dbReference type="NCBI Taxonomy" id="1424467"/>
    <lineage>
        <taxon>Eukaryota</taxon>
        <taxon>Fungi</taxon>
        <taxon>Fungi incertae sedis</taxon>
        <taxon>Zoopagomycota</taxon>
        <taxon>Kickxellomycotina</taxon>
        <taxon>Kickxellomycetes</taxon>
        <taxon>Kickxellales</taxon>
        <taxon>Kickxellaceae</taxon>
        <taxon>Coemansia</taxon>
    </lineage>
</organism>
<proteinExistence type="inferred from homology"/>
<evidence type="ECO:0000256" key="6">
    <source>
        <dbReference type="ARBA" id="ARBA00022842"/>
    </source>
</evidence>
<dbReference type="NCBIfam" id="TIGR01330">
    <property type="entry name" value="bisphos_HAL2"/>
    <property type="match status" value="1"/>
</dbReference>
<evidence type="ECO:0000256" key="7">
    <source>
        <dbReference type="ARBA" id="ARBA00044466"/>
    </source>
</evidence>
<sequence>MPGKHIILRLCLVCPLRITPIQLAVARALSVKQHRSMSQLKYKNTFIYTRFYSTSIAYLEKERAVAIKAVERASRVCQAVFKRLVTEETMTKKDKSPVTVADFSAQAVVNSILENDFPDDPVVGEEDSKDLQGEEGRVLREKVVDLVNTATEHPMSSDEILRAIDRGLYAGGSTGRHWTLDPIDGTKGFLRGEQFAVCLALIIDGRVRLGVLGCPNLPWDMSNPDGERGVLMVAVEGQGAFQRKLNSSSNEEVPISVSSVIDTKDAVFCESVEAGHSNHSDNANIAKILGISKPSVRMDSQCKYAAVARGNAEIYLRLPVSDTYVEKIWDHGAGNIVIHEAGGRVADIHGKSLDFSRGRTLSANQGVVAAGAQIFDTVIAAVQETLKYKSQI</sequence>
<feature type="signal peptide" evidence="10">
    <location>
        <begin position="1"/>
        <end position="26"/>
    </location>
</feature>
<dbReference type="InterPro" id="IPR051090">
    <property type="entry name" value="Inositol_monoP_superfamily"/>
</dbReference>
<evidence type="ECO:0000256" key="2">
    <source>
        <dbReference type="ARBA" id="ARBA00009759"/>
    </source>
</evidence>
<accession>A0ABQ8PG61</accession>
<comment type="caution">
    <text evidence="11">The sequence shown here is derived from an EMBL/GenBank/DDBJ whole genome shotgun (WGS) entry which is preliminary data.</text>
</comment>
<dbReference type="InterPro" id="IPR000760">
    <property type="entry name" value="Inositol_monophosphatase-like"/>
</dbReference>
<keyword evidence="6" id="KW-0460">Magnesium</keyword>
<comment type="catalytic activity">
    <reaction evidence="7">
        <text>adenosine 2',5'-bisphosphate + H2O = AMP + phosphate</text>
        <dbReference type="Rhea" id="RHEA:77643"/>
        <dbReference type="ChEBI" id="CHEBI:15377"/>
        <dbReference type="ChEBI" id="CHEBI:43474"/>
        <dbReference type="ChEBI" id="CHEBI:194156"/>
        <dbReference type="ChEBI" id="CHEBI:456215"/>
        <dbReference type="EC" id="3.1.3.7"/>
    </reaction>
    <physiologicalReaction direction="left-to-right" evidence="7">
        <dbReference type="Rhea" id="RHEA:77644"/>
    </physiologicalReaction>
</comment>
<name>A0ABQ8PG61_9FUNG</name>
<gene>
    <name evidence="11" type="primary">MET22</name>
    <name evidence="11" type="ORF">EDC05_005203</name>
</gene>
<keyword evidence="10" id="KW-0732">Signal</keyword>
<comment type="cofactor">
    <cofactor evidence="1">
        <name>Mg(2+)</name>
        <dbReference type="ChEBI" id="CHEBI:18420"/>
    </cofactor>
</comment>
<dbReference type="Gene3D" id="3.40.190.80">
    <property type="match status" value="1"/>
</dbReference>
<dbReference type="EC" id="3.1.3.7" evidence="3"/>
<dbReference type="Proteomes" id="UP001151295">
    <property type="component" value="Unassembled WGS sequence"/>
</dbReference>
<evidence type="ECO:0000256" key="9">
    <source>
        <dbReference type="ARBA" id="ARBA00044484"/>
    </source>
</evidence>
<dbReference type="PROSITE" id="PS00629">
    <property type="entry name" value="IMP_1"/>
    <property type="match status" value="1"/>
</dbReference>
<comment type="catalytic activity">
    <reaction evidence="8">
        <text>adenosine 3',5'-bisphosphate + H2O = AMP + phosphate</text>
        <dbReference type="Rhea" id="RHEA:10040"/>
        <dbReference type="ChEBI" id="CHEBI:15377"/>
        <dbReference type="ChEBI" id="CHEBI:43474"/>
        <dbReference type="ChEBI" id="CHEBI:58343"/>
        <dbReference type="ChEBI" id="CHEBI:456215"/>
        <dbReference type="EC" id="3.1.3.7"/>
    </reaction>
    <physiologicalReaction direction="left-to-right" evidence="8">
        <dbReference type="Rhea" id="RHEA:10041"/>
    </physiologicalReaction>
</comment>
<dbReference type="PANTHER" id="PTHR43200:SF6">
    <property type="entry name" value="3'(2'),5'-BISPHOSPHATE NUCLEOTIDASE"/>
    <property type="match status" value="1"/>
</dbReference>
<dbReference type="SUPFAM" id="SSF56655">
    <property type="entry name" value="Carbohydrate phosphatase"/>
    <property type="match status" value="1"/>
</dbReference>
<evidence type="ECO:0000313" key="12">
    <source>
        <dbReference type="Proteomes" id="UP001151295"/>
    </source>
</evidence>
<reference evidence="11" key="1">
    <citation type="submission" date="2022-07" db="EMBL/GenBank/DDBJ databases">
        <title>Phylogenomic reconstructions and comparative analyses of Kickxellomycotina fungi.</title>
        <authorList>
            <person name="Reynolds N.K."/>
            <person name="Stajich J.E."/>
            <person name="Barry K."/>
            <person name="Grigoriev I.V."/>
            <person name="Crous P."/>
            <person name="Smith M.E."/>
        </authorList>
    </citation>
    <scope>NUCLEOTIDE SEQUENCE</scope>
    <source>
        <strain evidence="11">BCRC 34882</strain>
    </source>
</reference>
<dbReference type="Gene3D" id="3.30.540.10">
    <property type="entry name" value="Fructose-1,6-Bisphosphatase, subunit A, domain 1"/>
    <property type="match status" value="1"/>
</dbReference>